<dbReference type="GO" id="GO:0051231">
    <property type="term" value="P:spindle elongation"/>
    <property type="evidence" value="ECO:0007669"/>
    <property type="project" value="TreeGrafter"/>
</dbReference>
<evidence type="ECO:0000259" key="2">
    <source>
        <dbReference type="Pfam" id="PF00225"/>
    </source>
</evidence>
<comment type="caution">
    <text evidence="3">The sequence shown here is derived from an EMBL/GenBank/DDBJ whole genome shotgun (WGS) entry which is preliminary data.</text>
</comment>
<dbReference type="GO" id="GO:0003777">
    <property type="term" value="F:microtubule motor activity"/>
    <property type="evidence" value="ECO:0007669"/>
    <property type="project" value="InterPro"/>
</dbReference>
<dbReference type="GO" id="GO:0005524">
    <property type="term" value="F:ATP binding"/>
    <property type="evidence" value="ECO:0007669"/>
    <property type="project" value="InterPro"/>
</dbReference>
<dbReference type="Gene3D" id="3.40.850.10">
    <property type="entry name" value="Kinesin motor domain"/>
    <property type="match status" value="1"/>
</dbReference>
<protein>
    <recommendedName>
        <fullName evidence="2">Kinesin motor domain-containing protein</fullName>
    </recommendedName>
</protein>
<organism evidence="3 4">
    <name type="scientific">Stephania yunnanensis</name>
    <dbReference type="NCBI Taxonomy" id="152371"/>
    <lineage>
        <taxon>Eukaryota</taxon>
        <taxon>Viridiplantae</taxon>
        <taxon>Streptophyta</taxon>
        <taxon>Embryophyta</taxon>
        <taxon>Tracheophyta</taxon>
        <taxon>Spermatophyta</taxon>
        <taxon>Magnoliopsida</taxon>
        <taxon>Ranunculales</taxon>
        <taxon>Menispermaceae</taxon>
        <taxon>Menispermoideae</taxon>
        <taxon>Cissampelideae</taxon>
        <taxon>Stephania</taxon>
    </lineage>
</organism>
<dbReference type="Pfam" id="PF00225">
    <property type="entry name" value="Kinesin"/>
    <property type="match status" value="1"/>
</dbReference>
<accession>A0AAP0IGU2</accession>
<dbReference type="GO" id="GO:0005875">
    <property type="term" value="C:microtubule associated complex"/>
    <property type="evidence" value="ECO:0007669"/>
    <property type="project" value="TreeGrafter"/>
</dbReference>
<dbReference type="InterPro" id="IPR027640">
    <property type="entry name" value="Kinesin-like_fam"/>
</dbReference>
<proteinExistence type="predicted"/>
<keyword evidence="1" id="KW-0505">Motor protein</keyword>
<dbReference type="InterPro" id="IPR027417">
    <property type="entry name" value="P-loop_NTPase"/>
</dbReference>
<dbReference type="AlphaFoldDB" id="A0AAP0IGU2"/>
<dbReference type="InterPro" id="IPR036961">
    <property type="entry name" value="Kinesin_motor_dom_sf"/>
</dbReference>
<dbReference type="GO" id="GO:0008017">
    <property type="term" value="F:microtubule binding"/>
    <property type="evidence" value="ECO:0007669"/>
    <property type="project" value="InterPro"/>
</dbReference>
<dbReference type="PANTHER" id="PTHR47969:SF6">
    <property type="entry name" value="KINESIN-LIKE PROTEIN KIN-4C"/>
    <property type="match status" value="1"/>
</dbReference>
<dbReference type="GO" id="GO:0007052">
    <property type="term" value="P:mitotic spindle organization"/>
    <property type="evidence" value="ECO:0007669"/>
    <property type="project" value="TreeGrafter"/>
</dbReference>
<dbReference type="Proteomes" id="UP001420932">
    <property type="component" value="Unassembled WGS sequence"/>
</dbReference>
<gene>
    <name evidence="3" type="ORF">Syun_022010</name>
</gene>
<name>A0AAP0IGU2_9MAGN</name>
<dbReference type="EMBL" id="JBBNAF010000009">
    <property type="protein sequence ID" value="KAK9115213.1"/>
    <property type="molecule type" value="Genomic_DNA"/>
</dbReference>
<evidence type="ECO:0000256" key="1">
    <source>
        <dbReference type="ARBA" id="ARBA00023175"/>
    </source>
</evidence>
<sequence length="314" mass="34814">MREIGEDGALRVGLVMSFDGEEKQWSCERSARSIRNCGLRSSGRSPNRIDCSVDPLQKFRLVVQKFEQEVMDFLKNLDKYTALGAKLCRDVIEGGKDAPVITSYDRGRCLLMASETIPPPHHHQDADEVQIGSHAFTFDHVYSGTSSSSYRIFEDCISPLVDAFFNGYNATVLAYGQNANAAFCLAINAIGVKSTLIIMEAIPFLVLAHLDAICTWYDPTLKAVVVTCTEELAYQQAKEADNLLQKGVYLGTRDNAHRMGCELCLCLCAGDEHQNPQAGMEIINRSMAIKDHVDGAPEESDFELRTDPLNVAHW</sequence>
<dbReference type="InterPro" id="IPR001752">
    <property type="entry name" value="Kinesin_motor_dom"/>
</dbReference>
<evidence type="ECO:0000313" key="3">
    <source>
        <dbReference type="EMBL" id="KAK9115213.1"/>
    </source>
</evidence>
<dbReference type="PANTHER" id="PTHR47969">
    <property type="entry name" value="CHROMOSOME-ASSOCIATED KINESIN KIF4A-RELATED"/>
    <property type="match status" value="1"/>
</dbReference>
<dbReference type="GO" id="GO:0007018">
    <property type="term" value="P:microtubule-based movement"/>
    <property type="evidence" value="ECO:0007669"/>
    <property type="project" value="InterPro"/>
</dbReference>
<evidence type="ECO:0000313" key="4">
    <source>
        <dbReference type="Proteomes" id="UP001420932"/>
    </source>
</evidence>
<keyword evidence="4" id="KW-1185">Reference proteome</keyword>
<feature type="domain" description="Kinesin motor" evidence="2">
    <location>
        <begin position="121"/>
        <end position="178"/>
    </location>
</feature>
<reference evidence="3 4" key="1">
    <citation type="submission" date="2024-01" db="EMBL/GenBank/DDBJ databases">
        <title>Genome assemblies of Stephania.</title>
        <authorList>
            <person name="Yang L."/>
        </authorList>
    </citation>
    <scope>NUCLEOTIDE SEQUENCE [LARGE SCALE GENOMIC DNA]</scope>
    <source>
        <strain evidence="3">YNDBR</strain>
        <tissue evidence="3">Leaf</tissue>
    </source>
</reference>
<dbReference type="SUPFAM" id="SSF52540">
    <property type="entry name" value="P-loop containing nucleoside triphosphate hydrolases"/>
    <property type="match status" value="1"/>
</dbReference>